<evidence type="ECO:0000256" key="4">
    <source>
        <dbReference type="SAM" id="MobiDB-lite"/>
    </source>
</evidence>
<comment type="similarity">
    <text evidence="1">Belongs to the OPA3 family.</text>
</comment>
<dbReference type="OrthoDB" id="2129069at2759"/>
<sequence length="288" mass="31759">MGFPMIQVFMIAARQVSKPIADAVLRYGKDHPVFRNKLLIPIGRGLVRFTSRMRMKRLGLGEPITHAPVSEAAALEQASDFVQQLVLFSYSVGVFASYYFYTKLTTPESLKIEEYQDFKEQQERAIKELRLQIESLEQRLAAQQKRNFFSQLGFSKDAEEPPKNGTTTSGASGASGAPNATSGAPNGASESSKPPESSKPDSTPSKPSESLKERFQRISSLPIDAAASLILDDEEYLIVRRDTSVGIELSVNFAARGERLRYRIPSSKLRESLAQLALKEAACHVIGS</sequence>
<dbReference type="InterPro" id="IPR010754">
    <property type="entry name" value="OPA3-like"/>
</dbReference>
<organism evidence="5 6">
    <name type="scientific">Caenorhabditis nigoni</name>
    <dbReference type="NCBI Taxonomy" id="1611254"/>
    <lineage>
        <taxon>Eukaryota</taxon>
        <taxon>Metazoa</taxon>
        <taxon>Ecdysozoa</taxon>
        <taxon>Nematoda</taxon>
        <taxon>Chromadorea</taxon>
        <taxon>Rhabditida</taxon>
        <taxon>Rhabditina</taxon>
        <taxon>Rhabditomorpha</taxon>
        <taxon>Rhabditoidea</taxon>
        <taxon>Rhabditidae</taxon>
        <taxon>Peloderinae</taxon>
        <taxon>Caenorhabditis</taxon>
    </lineage>
</organism>
<dbReference type="PANTHER" id="PTHR12499">
    <property type="entry name" value="OPTIC ATROPHY 3 PROTEIN OPA3"/>
    <property type="match status" value="1"/>
</dbReference>
<dbReference type="STRING" id="1611254.A0A2G5T9N9"/>
<proteinExistence type="inferred from homology"/>
<evidence type="ECO:0000256" key="1">
    <source>
        <dbReference type="ARBA" id="ARBA00007584"/>
    </source>
</evidence>
<evidence type="ECO:0000313" key="6">
    <source>
        <dbReference type="Proteomes" id="UP000230233"/>
    </source>
</evidence>
<evidence type="ECO:0000313" key="5">
    <source>
        <dbReference type="EMBL" id="PIC24115.1"/>
    </source>
</evidence>
<reference evidence="6" key="1">
    <citation type="submission" date="2017-10" db="EMBL/GenBank/DDBJ databases">
        <title>Rapid genome shrinkage in a self-fertile nematode reveals novel sperm competition proteins.</title>
        <authorList>
            <person name="Yin D."/>
            <person name="Schwarz E.M."/>
            <person name="Thomas C.G."/>
            <person name="Felde R.L."/>
            <person name="Korf I.F."/>
            <person name="Cutter A.D."/>
            <person name="Schartner C.M."/>
            <person name="Ralston E.J."/>
            <person name="Meyer B.J."/>
            <person name="Haag E.S."/>
        </authorList>
    </citation>
    <scope>NUCLEOTIDE SEQUENCE [LARGE SCALE GENOMIC DNA]</scope>
    <source>
        <strain evidence="6">JU1422</strain>
    </source>
</reference>
<keyword evidence="2 3" id="KW-0175">Coiled coil</keyword>
<dbReference type="AlphaFoldDB" id="A0A2G5T9N9"/>
<name>A0A2G5T9N9_9PELO</name>
<feature type="region of interest" description="Disordered" evidence="4">
    <location>
        <begin position="153"/>
        <end position="213"/>
    </location>
</feature>
<evidence type="ECO:0000256" key="2">
    <source>
        <dbReference type="ARBA" id="ARBA00023054"/>
    </source>
</evidence>
<dbReference type="Pfam" id="PF07047">
    <property type="entry name" value="OPA3"/>
    <property type="match status" value="1"/>
</dbReference>
<dbReference type="GO" id="GO:0019216">
    <property type="term" value="P:regulation of lipid metabolic process"/>
    <property type="evidence" value="ECO:0007669"/>
    <property type="project" value="TreeGrafter"/>
</dbReference>
<feature type="compositionally biased region" description="Low complexity" evidence="4">
    <location>
        <begin position="164"/>
        <end position="208"/>
    </location>
</feature>
<comment type="caution">
    <text evidence="5">The sequence shown here is derived from an EMBL/GenBank/DDBJ whole genome shotgun (WGS) entry which is preliminary data.</text>
</comment>
<gene>
    <name evidence="5" type="primary">Cni-H43I07.1</name>
    <name evidence="5" type="synonym">Cnig_chr_V.g17569</name>
    <name evidence="5" type="ORF">B9Z55_017569</name>
</gene>
<dbReference type="Proteomes" id="UP000230233">
    <property type="component" value="Chromosome V"/>
</dbReference>
<evidence type="ECO:0000256" key="3">
    <source>
        <dbReference type="SAM" id="Coils"/>
    </source>
</evidence>
<protein>
    <submittedName>
        <fullName evidence="5">Uncharacterized protein</fullName>
    </submittedName>
</protein>
<accession>A0A2G5T9N9</accession>
<feature type="coiled-coil region" evidence="3">
    <location>
        <begin position="112"/>
        <end position="146"/>
    </location>
</feature>
<dbReference type="EMBL" id="PDUG01000005">
    <property type="protein sequence ID" value="PIC24115.1"/>
    <property type="molecule type" value="Genomic_DNA"/>
</dbReference>
<keyword evidence="6" id="KW-1185">Reference proteome</keyword>
<dbReference type="GO" id="GO:0005739">
    <property type="term" value="C:mitochondrion"/>
    <property type="evidence" value="ECO:0007669"/>
    <property type="project" value="TreeGrafter"/>
</dbReference>
<dbReference type="PANTHER" id="PTHR12499:SF0">
    <property type="entry name" value="OPTIC ATROPHY 3 PROTEIN"/>
    <property type="match status" value="1"/>
</dbReference>